<proteinExistence type="predicted"/>
<sequence length="854" mass="95620">MPQANGRWTCDAEGCGRSFSRHEHLQRHVLNHAEGDHTCERCRAHFKRPDLLERHLARHRQKDAEGGTLMTRKRLWKDSEGRVVTKRPALEEQQSNTAVNNSYQSHSYQTPALPLSPPGSSSDLAISPTGSNEATTRLVQQPDYTSQAESFGNPFLQDALDDNFFWESTALSSGPEATFGSGPFGDIFAPDTASSFNMPYTTASNYNWLFDLSLDPSITNTGVQQPTTVFNQFTTLDSPPTQHTRPPPQAPMIPMHSKQAQNQPTPVAVKQPEAVPSPQKRPRDSVIDDSPPTYPPGECPLSLLNQKQNLPSLDELTRERIIDVIEHARPTLPDGSVIMFDNPRLSLSSMQTYLDLFFTRFNVAYPLIHAATFFPPATEPILLTTIILLGATYSDKDSHQLAVCIHDVLRPQIFANPAFSAKPELWVLQAILLTECLGKSRGGQRQHDMSHLFHGLLINLIRRSDCQTVQPENLVHGDADVTSQWRVWAEMEQKKRLAQLCFVWDVQHAVLFSQSLCMSAFELRSTLPCDQAVWEADTPQAWMEACKSQQHSPPHLLAVLKTYLTTHATKRANLNAISRIILLHGLMSVSWDMTRRDQTSLGLLGNGLSAGSWRDRMAKAYESWKVDFDHFATSTGTNLMRCTGDLEAQQYSVQRFESFVAAYNALYHSAQLVLLAEILDLQIYAGARHILGRSVSRTDYSRSQKVVKRWANEDATKAAKAVWHAAHILQASARHSDIEFVVSDLFHHAWTLILGTLTIWSFYHARPSSQTEDDEPIWDAKEHMHQQLQFMTSATPETLTTVTPAAGKKCTAGLTSVVVSSLTKIRWGVIHDGTSVLKGLVPWRLISEDDGRML</sequence>
<evidence type="ECO:0000256" key="7">
    <source>
        <dbReference type="PROSITE-ProRule" id="PRU00042"/>
    </source>
</evidence>
<keyword evidence="5" id="KW-0862">Zinc</keyword>
<dbReference type="GO" id="GO:0006351">
    <property type="term" value="P:DNA-templated transcription"/>
    <property type="evidence" value="ECO:0007669"/>
    <property type="project" value="InterPro"/>
</dbReference>
<keyword evidence="3" id="KW-0677">Repeat</keyword>
<evidence type="ECO:0000256" key="5">
    <source>
        <dbReference type="ARBA" id="ARBA00022833"/>
    </source>
</evidence>
<evidence type="ECO:0000256" key="2">
    <source>
        <dbReference type="ARBA" id="ARBA00022723"/>
    </source>
</evidence>
<evidence type="ECO:0000256" key="1">
    <source>
        <dbReference type="ARBA" id="ARBA00004123"/>
    </source>
</evidence>
<comment type="caution">
    <text evidence="10">The sequence shown here is derived from an EMBL/GenBank/DDBJ whole genome shotgun (WGS) entry which is preliminary data.</text>
</comment>
<evidence type="ECO:0000313" key="10">
    <source>
        <dbReference type="EMBL" id="KAF7195846.1"/>
    </source>
</evidence>
<evidence type="ECO:0000313" key="11">
    <source>
        <dbReference type="Proteomes" id="UP000660729"/>
    </source>
</evidence>
<dbReference type="GO" id="GO:0000978">
    <property type="term" value="F:RNA polymerase II cis-regulatory region sequence-specific DNA binding"/>
    <property type="evidence" value="ECO:0007669"/>
    <property type="project" value="InterPro"/>
</dbReference>
<dbReference type="Pfam" id="PF04082">
    <property type="entry name" value="Fungal_trans"/>
    <property type="match status" value="1"/>
</dbReference>
<evidence type="ECO:0000256" key="4">
    <source>
        <dbReference type="ARBA" id="ARBA00022771"/>
    </source>
</evidence>
<protein>
    <submittedName>
        <fullName evidence="10">Nicotinate catabolism cluster-specific transcription factor</fullName>
    </submittedName>
</protein>
<keyword evidence="11" id="KW-1185">Reference proteome</keyword>
<evidence type="ECO:0000259" key="9">
    <source>
        <dbReference type="PROSITE" id="PS50157"/>
    </source>
</evidence>
<gene>
    <name evidence="10" type="ORF">HII31_02863</name>
</gene>
<evidence type="ECO:0000256" key="8">
    <source>
        <dbReference type="SAM" id="MobiDB-lite"/>
    </source>
</evidence>
<accession>A0A8H6RTA1</accession>
<dbReference type="SMART" id="SM00355">
    <property type="entry name" value="ZnF_C2H2"/>
    <property type="match status" value="2"/>
</dbReference>
<feature type="domain" description="C2H2-type" evidence="9">
    <location>
        <begin position="37"/>
        <end position="64"/>
    </location>
</feature>
<dbReference type="PANTHER" id="PTHR40626:SF18">
    <property type="entry name" value="NICOTINATE CATABOLISM CLUSTER-SPECIFIC TRANSCRIPTION FACTOR"/>
    <property type="match status" value="1"/>
</dbReference>
<feature type="compositionally biased region" description="Polar residues" evidence="8">
    <location>
        <begin position="234"/>
        <end position="244"/>
    </location>
</feature>
<evidence type="ECO:0000256" key="3">
    <source>
        <dbReference type="ARBA" id="ARBA00022737"/>
    </source>
</evidence>
<feature type="compositionally biased region" description="Polar residues" evidence="8">
    <location>
        <begin position="92"/>
        <end position="110"/>
    </location>
</feature>
<dbReference type="SUPFAM" id="SSF57667">
    <property type="entry name" value="beta-beta-alpha zinc fingers"/>
    <property type="match status" value="1"/>
</dbReference>
<dbReference type="PANTHER" id="PTHR40626">
    <property type="entry name" value="MIP31509P"/>
    <property type="match status" value="1"/>
</dbReference>
<dbReference type="PROSITE" id="PS50157">
    <property type="entry name" value="ZINC_FINGER_C2H2_2"/>
    <property type="match status" value="2"/>
</dbReference>
<dbReference type="CDD" id="cd12148">
    <property type="entry name" value="fungal_TF_MHR"/>
    <property type="match status" value="1"/>
</dbReference>
<dbReference type="InterPro" id="IPR036236">
    <property type="entry name" value="Znf_C2H2_sf"/>
</dbReference>
<organism evidence="10 11">
    <name type="scientific">Pseudocercospora fuligena</name>
    <dbReference type="NCBI Taxonomy" id="685502"/>
    <lineage>
        <taxon>Eukaryota</taxon>
        <taxon>Fungi</taxon>
        <taxon>Dikarya</taxon>
        <taxon>Ascomycota</taxon>
        <taxon>Pezizomycotina</taxon>
        <taxon>Dothideomycetes</taxon>
        <taxon>Dothideomycetidae</taxon>
        <taxon>Mycosphaerellales</taxon>
        <taxon>Mycosphaerellaceae</taxon>
        <taxon>Pseudocercospora</taxon>
    </lineage>
</organism>
<keyword evidence="4 7" id="KW-0863">Zinc-finger</keyword>
<feature type="domain" description="C2H2-type" evidence="9">
    <location>
        <begin position="8"/>
        <end position="37"/>
    </location>
</feature>
<reference evidence="10" key="1">
    <citation type="submission" date="2020-04" db="EMBL/GenBank/DDBJ databases">
        <title>Draft genome resource of the tomato pathogen Pseudocercospora fuligena.</title>
        <authorList>
            <person name="Zaccaron A."/>
        </authorList>
    </citation>
    <scope>NUCLEOTIDE SEQUENCE</scope>
    <source>
        <strain evidence="10">PF001</strain>
    </source>
</reference>
<dbReference type="OrthoDB" id="276546at2759"/>
<name>A0A8H6RTA1_9PEZI</name>
<dbReference type="Pfam" id="PF00096">
    <property type="entry name" value="zf-C2H2"/>
    <property type="match status" value="1"/>
</dbReference>
<keyword evidence="2" id="KW-0479">Metal-binding</keyword>
<dbReference type="GO" id="GO:0005634">
    <property type="term" value="C:nucleus"/>
    <property type="evidence" value="ECO:0007669"/>
    <property type="project" value="UniProtKB-SubCell"/>
</dbReference>
<evidence type="ECO:0000256" key="6">
    <source>
        <dbReference type="ARBA" id="ARBA00023242"/>
    </source>
</evidence>
<keyword evidence="6" id="KW-0539">Nucleus</keyword>
<dbReference type="GO" id="GO:0000785">
    <property type="term" value="C:chromatin"/>
    <property type="evidence" value="ECO:0007669"/>
    <property type="project" value="TreeGrafter"/>
</dbReference>
<dbReference type="AlphaFoldDB" id="A0A8H6RTA1"/>
<dbReference type="Proteomes" id="UP000660729">
    <property type="component" value="Unassembled WGS sequence"/>
</dbReference>
<dbReference type="PROSITE" id="PS00028">
    <property type="entry name" value="ZINC_FINGER_C2H2_1"/>
    <property type="match status" value="2"/>
</dbReference>
<dbReference type="InterPro" id="IPR007219">
    <property type="entry name" value="XnlR_reg_dom"/>
</dbReference>
<dbReference type="GO" id="GO:0008270">
    <property type="term" value="F:zinc ion binding"/>
    <property type="evidence" value="ECO:0007669"/>
    <property type="project" value="UniProtKB-KW"/>
</dbReference>
<dbReference type="Gene3D" id="3.30.160.60">
    <property type="entry name" value="Classic Zinc Finger"/>
    <property type="match status" value="1"/>
</dbReference>
<dbReference type="InterPro" id="IPR051059">
    <property type="entry name" value="VerF-like"/>
</dbReference>
<dbReference type="GO" id="GO:0000981">
    <property type="term" value="F:DNA-binding transcription factor activity, RNA polymerase II-specific"/>
    <property type="evidence" value="ECO:0007669"/>
    <property type="project" value="InterPro"/>
</dbReference>
<feature type="region of interest" description="Disordered" evidence="8">
    <location>
        <begin position="234"/>
        <end position="304"/>
    </location>
</feature>
<feature type="region of interest" description="Disordered" evidence="8">
    <location>
        <begin position="85"/>
        <end position="130"/>
    </location>
</feature>
<dbReference type="EMBL" id="JABCIY010000036">
    <property type="protein sequence ID" value="KAF7195846.1"/>
    <property type="molecule type" value="Genomic_DNA"/>
</dbReference>
<comment type="subcellular location">
    <subcellularLocation>
        <location evidence="1">Nucleus</location>
    </subcellularLocation>
</comment>
<dbReference type="InterPro" id="IPR013087">
    <property type="entry name" value="Znf_C2H2_type"/>
</dbReference>